<dbReference type="Proteomes" id="UP001597318">
    <property type="component" value="Unassembled WGS sequence"/>
</dbReference>
<proteinExistence type="predicted"/>
<protein>
    <submittedName>
        <fullName evidence="1">Uncharacterized protein</fullName>
    </submittedName>
</protein>
<dbReference type="EMBL" id="JBHUIK010000007">
    <property type="protein sequence ID" value="MFD2216431.1"/>
    <property type="molecule type" value="Genomic_DNA"/>
</dbReference>
<comment type="caution">
    <text evidence="1">The sequence shown here is derived from an EMBL/GenBank/DDBJ whole genome shotgun (WGS) entry which is preliminary data.</text>
</comment>
<evidence type="ECO:0000313" key="2">
    <source>
        <dbReference type="Proteomes" id="UP001597318"/>
    </source>
</evidence>
<sequence length="162" mass="18939">MKIEIGIIPKKWISNIPDVGGFFPFAIDGNKDYIVDISFSTDKHLDFLTSWIKVINQFPIHMLVEVYGQEEFEGVCLRHKIEYKRTTYEKENDCFYKVTIKDYSDFSFLFPYVYANGSMNNLALWSLQRDVFSFGKREFKTLTGIKKIDTPIITLAENDSVF</sequence>
<organism evidence="1 2">
    <name type="scientific">Metabacillus endolithicus</name>
    <dbReference type="NCBI Taxonomy" id="1535204"/>
    <lineage>
        <taxon>Bacteria</taxon>
        <taxon>Bacillati</taxon>
        <taxon>Bacillota</taxon>
        <taxon>Bacilli</taxon>
        <taxon>Bacillales</taxon>
        <taxon>Bacillaceae</taxon>
        <taxon>Metabacillus</taxon>
    </lineage>
</organism>
<dbReference type="RefSeq" id="WP_247347664.1">
    <property type="nucleotide sequence ID" value="NZ_CP095551.1"/>
</dbReference>
<keyword evidence="2" id="KW-1185">Reference proteome</keyword>
<reference evidence="2" key="1">
    <citation type="journal article" date="2019" name="Int. J. Syst. Evol. Microbiol.">
        <title>The Global Catalogue of Microorganisms (GCM) 10K type strain sequencing project: providing services to taxonomists for standard genome sequencing and annotation.</title>
        <authorList>
            <consortium name="The Broad Institute Genomics Platform"/>
            <consortium name="The Broad Institute Genome Sequencing Center for Infectious Disease"/>
            <person name="Wu L."/>
            <person name="Ma J."/>
        </authorList>
    </citation>
    <scope>NUCLEOTIDE SEQUENCE [LARGE SCALE GENOMIC DNA]</scope>
    <source>
        <strain evidence="2">CGMCC 1.15474</strain>
    </source>
</reference>
<name>A0ABW5C5T9_9BACI</name>
<accession>A0ABW5C5T9</accession>
<evidence type="ECO:0000313" key="1">
    <source>
        <dbReference type="EMBL" id="MFD2216431.1"/>
    </source>
</evidence>
<gene>
    <name evidence="1" type="ORF">ACFSKK_22400</name>
</gene>